<feature type="domain" description="Solute-binding protein family 5" evidence="7">
    <location>
        <begin position="78"/>
        <end position="461"/>
    </location>
</feature>
<name>A0A125W6P7_ENTFL</name>
<protein>
    <submittedName>
        <fullName evidence="8">ABC transporter, substrate-binding protein, family 5</fullName>
    </submittedName>
</protein>
<evidence type="ECO:0000256" key="2">
    <source>
        <dbReference type="ARBA" id="ARBA00005695"/>
    </source>
</evidence>
<dbReference type="PANTHER" id="PTHR30290:SF10">
    <property type="entry name" value="PERIPLASMIC OLIGOPEPTIDE-BINDING PROTEIN-RELATED"/>
    <property type="match status" value="1"/>
</dbReference>
<gene>
    <name evidence="8" type="ORF">HMPREF9498_01375</name>
</gene>
<organism evidence="8 9">
    <name type="scientific">Enterococcus faecalis TX4248</name>
    <dbReference type="NCBI Taxonomy" id="749495"/>
    <lineage>
        <taxon>Bacteria</taxon>
        <taxon>Bacillati</taxon>
        <taxon>Bacillota</taxon>
        <taxon>Bacilli</taxon>
        <taxon>Lactobacillales</taxon>
        <taxon>Enterococcaceae</taxon>
        <taxon>Enterococcus</taxon>
    </lineage>
</organism>
<evidence type="ECO:0000256" key="4">
    <source>
        <dbReference type="ARBA" id="ARBA00022729"/>
    </source>
</evidence>
<keyword evidence="4 6" id="KW-0732">Signal</keyword>
<accession>A0A125W6P7</accession>
<dbReference type="Pfam" id="PF00496">
    <property type="entry name" value="SBP_bac_5"/>
    <property type="match status" value="1"/>
</dbReference>
<reference evidence="8 9" key="1">
    <citation type="submission" date="2010-07" db="EMBL/GenBank/DDBJ databases">
        <authorList>
            <person name="Sid Ahmed O."/>
        </authorList>
    </citation>
    <scope>NUCLEOTIDE SEQUENCE [LARGE SCALE GENOMIC DNA]</scope>
    <source>
        <strain evidence="8 9">TX4248</strain>
    </source>
</reference>
<evidence type="ECO:0000259" key="7">
    <source>
        <dbReference type="Pfam" id="PF00496"/>
    </source>
</evidence>
<feature type="signal peptide" evidence="6">
    <location>
        <begin position="1"/>
        <end position="26"/>
    </location>
</feature>
<dbReference type="AlphaFoldDB" id="A0A125W6P7"/>
<dbReference type="EMBL" id="AEBR01000039">
    <property type="protein sequence ID" value="EFM83025.1"/>
    <property type="molecule type" value="Genomic_DNA"/>
</dbReference>
<keyword evidence="5" id="KW-0571">Peptide transport</keyword>
<keyword evidence="3" id="KW-0813">Transport</keyword>
<sequence>MKRATKQRLSLAAIMVLLLSGCGSVGKETKKQEQQVLRVGIDSELSTADVSLAMDNTAADVMSQVGEGLFSFDEKGEAKPALATEKVQPSNDGLSYTFTIRKDAKWSNGEPITANDFEYSWKRTVDPKTASPQAYYFEGLKNYRAIVDGGKSKEELGVTAIDDHTLEVELSYPMSYFQQLLAVPAFYPLNEAFVEKTGKNYGTSAESTLYNGAFTLEGWDGTNNTWSYVKNKNYWDQANVSLDKVDVQVVKEVNTGKNLFEGKELDVVKISGEIVAQEQGNAALKIREIPGTYYIQLNTQKDLLANKNARRAIALSLNSERLAKNVLNDGSKKALGFVPTGFTNQETQKDFAEELGDLNPSEPEKAKELWQTAKKELGIEKAELTILSSDTENAKKISEYVQGALADNLENLTVNVSPVPFNNRLEKSRSGDFDIVVGGWTPVYADPIDFLNLLQSKNSNNFGKWSNKTFDQLLQEANVTYANKYEERWKTLQKADQLVAEEAPLVPLYQLTEARLVDDSVQNLVYGPLGSGYYKSVSISDK</sequence>
<dbReference type="GO" id="GO:1904680">
    <property type="term" value="F:peptide transmembrane transporter activity"/>
    <property type="evidence" value="ECO:0007669"/>
    <property type="project" value="TreeGrafter"/>
</dbReference>
<dbReference type="PROSITE" id="PS51257">
    <property type="entry name" value="PROKAR_LIPOPROTEIN"/>
    <property type="match status" value="1"/>
</dbReference>
<evidence type="ECO:0000256" key="3">
    <source>
        <dbReference type="ARBA" id="ARBA00022448"/>
    </source>
</evidence>
<dbReference type="Gene3D" id="3.10.105.10">
    <property type="entry name" value="Dipeptide-binding Protein, Domain 3"/>
    <property type="match status" value="1"/>
</dbReference>
<dbReference type="Gene3D" id="3.40.190.10">
    <property type="entry name" value="Periplasmic binding protein-like II"/>
    <property type="match status" value="1"/>
</dbReference>
<evidence type="ECO:0000256" key="5">
    <source>
        <dbReference type="ARBA" id="ARBA00022856"/>
    </source>
</evidence>
<dbReference type="HOGENOM" id="CLU_017028_0_4_9"/>
<dbReference type="Gene3D" id="3.90.76.10">
    <property type="entry name" value="Dipeptide-binding Protein, Domain 1"/>
    <property type="match status" value="1"/>
</dbReference>
<evidence type="ECO:0000313" key="8">
    <source>
        <dbReference type="EMBL" id="EFM83025.1"/>
    </source>
</evidence>
<comment type="subcellular location">
    <subcellularLocation>
        <location evidence="1">Cell envelope</location>
    </subcellularLocation>
</comment>
<proteinExistence type="inferred from homology"/>
<dbReference type="GO" id="GO:0015833">
    <property type="term" value="P:peptide transport"/>
    <property type="evidence" value="ECO:0007669"/>
    <property type="project" value="UniProtKB-KW"/>
</dbReference>
<dbReference type="FunFam" id="3.10.105.10:FF:000001">
    <property type="entry name" value="Oligopeptide ABC transporter, oligopeptide-binding protein"/>
    <property type="match status" value="1"/>
</dbReference>
<dbReference type="InterPro" id="IPR000914">
    <property type="entry name" value="SBP_5_dom"/>
</dbReference>
<dbReference type="InterPro" id="IPR039424">
    <property type="entry name" value="SBP_5"/>
</dbReference>
<dbReference type="PIRSF" id="PIRSF002741">
    <property type="entry name" value="MppA"/>
    <property type="match status" value="1"/>
</dbReference>
<evidence type="ECO:0000313" key="9">
    <source>
        <dbReference type="Proteomes" id="UP000004846"/>
    </source>
</evidence>
<dbReference type="GO" id="GO:0043190">
    <property type="term" value="C:ATP-binding cassette (ABC) transporter complex"/>
    <property type="evidence" value="ECO:0007669"/>
    <property type="project" value="InterPro"/>
</dbReference>
<comment type="caution">
    <text evidence="8">The sequence shown here is derived from an EMBL/GenBank/DDBJ whole genome shotgun (WGS) entry which is preliminary data.</text>
</comment>
<keyword evidence="5" id="KW-0653">Protein transport</keyword>
<evidence type="ECO:0000256" key="1">
    <source>
        <dbReference type="ARBA" id="ARBA00004196"/>
    </source>
</evidence>
<dbReference type="CDD" id="cd08504">
    <property type="entry name" value="PBP2_OppA"/>
    <property type="match status" value="1"/>
</dbReference>
<dbReference type="PANTHER" id="PTHR30290">
    <property type="entry name" value="PERIPLASMIC BINDING COMPONENT OF ABC TRANSPORTER"/>
    <property type="match status" value="1"/>
</dbReference>
<dbReference type="RefSeq" id="WP_002372306.1">
    <property type="nucleotide sequence ID" value="NZ_GL454440.1"/>
</dbReference>
<dbReference type="SUPFAM" id="SSF53850">
    <property type="entry name" value="Periplasmic binding protein-like II"/>
    <property type="match status" value="1"/>
</dbReference>
<dbReference type="FunFam" id="3.90.76.10:FF:000001">
    <property type="entry name" value="Oligopeptide ABC transporter substrate-binding protein"/>
    <property type="match status" value="1"/>
</dbReference>
<comment type="similarity">
    <text evidence="2">Belongs to the bacterial solute-binding protein 5 family.</text>
</comment>
<dbReference type="GO" id="GO:0030288">
    <property type="term" value="C:outer membrane-bounded periplasmic space"/>
    <property type="evidence" value="ECO:0007669"/>
    <property type="project" value="UniProtKB-ARBA"/>
</dbReference>
<dbReference type="Proteomes" id="UP000004846">
    <property type="component" value="Unassembled WGS sequence"/>
</dbReference>
<dbReference type="InterPro" id="IPR030678">
    <property type="entry name" value="Peptide/Ni-bd"/>
</dbReference>
<evidence type="ECO:0000256" key="6">
    <source>
        <dbReference type="SAM" id="SignalP"/>
    </source>
</evidence>
<feature type="chain" id="PRO_5038966135" evidence="6">
    <location>
        <begin position="27"/>
        <end position="542"/>
    </location>
</feature>